<dbReference type="PANTHER" id="PTHR46018:SF2">
    <property type="entry name" value="ZINC PHOSPHODIESTERASE ELAC PROTEIN 1"/>
    <property type="match status" value="1"/>
</dbReference>
<reference evidence="2" key="1">
    <citation type="journal article" date="2021" name="Microb. Physiol.">
        <title>Proteogenomic Insights into the Physiology of Marine, Sulfate-Reducing, Filamentous Desulfonema limicola and Desulfonema magnum.</title>
        <authorList>
            <person name="Schnaars V."/>
            <person name="Wohlbrand L."/>
            <person name="Scheve S."/>
            <person name="Hinrichs C."/>
            <person name="Reinhardt R."/>
            <person name="Rabus R."/>
        </authorList>
    </citation>
    <scope>NUCLEOTIDE SEQUENCE</scope>
    <source>
        <strain evidence="2">5ac10</strain>
    </source>
</reference>
<dbReference type="AlphaFoldDB" id="A0A975GEF5"/>
<dbReference type="EMBL" id="CP061799">
    <property type="protein sequence ID" value="QTA78176.1"/>
    <property type="molecule type" value="Genomic_DNA"/>
</dbReference>
<accession>A0A975GEF5</accession>
<keyword evidence="3" id="KW-1185">Reference proteome</keyword>
<dbReference type="KEGG" id="dli:dnl_03910"/>
<gene>
    <name evidence="2" type="ORF">dnl_03910</name>
</gene>
<dbReference type="PANTHER" id="PTHR46018">
    <property type="entry name" value="ZINC PHOSPHODIESTERASE ELAC PROTEIN 1"/>
    <property type="match status" value="1"/>
</dbReference>
<organism evidence="2 3">
    <name type="scientific">Desulfonema limicola</name>
    <dbReference type="NCBI Taxonomy" id="45656"/>
    <lineage>
        <taxon>Bacteria</taxon>
        <taxon>Pseudomonadati</taxon>
        <taxon>Thermodesulfobacteriota</taxon>
        <taxon>Desulfobacteria</taxon>
        <taxon>Desulfobacterales</taxon>
        <taxon>Desulfococcaceae</taxon>
        <taxon>Desulfonema</taxon>
    </lineage>
</organism>
<name>A0A975GEF5_9BACT</name>
<dbReference type="Proteomes" id="UP000663720">
    <property type="component" value="Chromosome"/>
</dbReference>
<dbReference type="InterPro" id="IPR036866">
    <property type="entry name" value="RibonucZ/Hydroxyglut_hydro"/>
</dbReference>
<dbReference type="Gene3D" id="3.60.15.10">
    <property type="entry name" value="Ribonuclease Z/Hydroxyacylglutathione hydrolase-like"/>
    <property type="match status" value="1"/>
</dbReference>
<proteinExistence type="predicted"/>
<dbReference type="SUPFAM" id="SSF56281">
    <property type="entry name" value="Metallo-hydrolase/oxidoreductase"/>
    <property type="match status" value="1"/>
</dbReference>
<dbReference type="Pfam" id="PF12706">
    <property type="entry name" value="Lactamase_B_2"/>
    <property type="match status" value="1"/>
</dbReference>
<evidence type="ECO:0000313" key="3">
    <source>
        <dbReference type="Proteomes" id="UP000663720"/>
    </source>
</evidence>
<evidence type="ECO:0000313" key="2">
    <source>
        <dbReference type="EMBL" id="QTA78176.1"/>
    </source>
</evidence>
<dbReference type="InterPro" id="IPR001279">
    <property type="entry name" value="Metallo-B-lactamas"/>
</dbReference>
<feature type="domain" description="Metallo-beta-lactamase" evidence="1">
    <location>
        <begin position="34"/>
        <end position="225"/>
    </location>
</feature>
<dbReference type="GO" id="GO:0042781">
    <property type="term" value="F:3'-tRNA processing endoribonuclease activity"/>
    <property type="evidence" value="ECO:0007669"/>
    <property type="project" value="TreeGrafter"/>
</dbReference>
<dbReference type="RefSeq" id="WP_246514853.1">
    <property type="nucleotide sequence ID" value="NZ_CP061799.1"/>
</dbReference>
<sequence>MNNIYVTILGSGTCVPCLKRSACSLLMETGRSKLLFDCGPGTMRRLLEAGVEIYDISFIFLSHFHPDHSSELIPFLFANKYPDISRRKIPLTIAAGRGFSDFFQGLKKVYKDWIELPSGLFNIIEMDNKNPDFKVFDDFKLNTMPVEHNDESIAFRITNDSGVSAVYSGDTDYSENLIKLSKDANLLICESALPDALKVKGHLTPSLAGKIAEQADVKNLVLTHFYPECGQADIKKECSKTYSGSLFLAQDLMKINTGLNEILSDKSGCPQ</sequence>
<protein>
    <submittedName>
        <fullName evidence="2">Beta-lactamase domain-containing protein</fullName>
    </submittedName>
</protein>
<evidence type="ECO:0000259" key="1">
    <source>
        <dbReference type="Pfam" id="PF12706"/>
    </source>
</evidence>